<dbReference type="Proteomes" id="UP000474757">
    <property type="component" value="Unassembled WGS sequence"/>
</dbReference>
<protein>
    <submittedName>
        <fullName evidence="2">CoA transferase</fullName>
    </submittedName>
</protein>
<accession>A0A6B2JQI8</accession>
<dbReference type="PANTHER" id="PTHR48207:SF4">
    <property type="entry name" value="BLL6097 PROTEIN"/>
    <property type="match status" value="1"/>
</dbReference>
<dbReference type="Gene3D" id="3.40.50.10540">
    <property type="entry name" value="Crotonobetainyl-coa:carnitine coa-transferase, domain 1"/>
    <property type="match status" value="1"/>
</dbReference>
<dbReference type="InterPro" id="IPR003673">
    <property type="entry name" value="CoA-Trfase_fam_III"/>
</dbReference>
<dbReference type="GO" id="GO:0008410">
    <property type="term" value="F:CoA-transferase activity"/>
    <property type="evidence" value="ECO:0007669"/>
    <property type="project" value="TreeGrafter"/>
</dbReference>
<comment type="caution">
    <text evidence="2">The sequence shown here is derived from an EMBL/GenBank/DDBJ whole genome shotgun (WGS) entry which is preliminary data.</text>
</comment>
<gene>
    <name evidence="2" type="ORF">GZA08_04535</name>
</gene>
<dbReference type="PANTHER" id="PTHR48207">
    <property type="entry name" value="SUCCINATE--HYDROXYMETHYLGLUTARATE COA-TRANSFERASE"/>
    <property type="match status" value="1"/>
</dbReference>
<organism evidence="2 3">
    <name type="scientific">Pseudoroseicyclus tamaricis</name>
    <dbReference type="NCBI Taxonomy" id="2705421"/>
    <lineage>
        <taxon>Bacteria</taxon>
        <taxon>Pseudomonadati</taxon>
        <taxon>Pseudomonadota</taxon>
        <taxon>Alphaproteobacteria</taxon>
        <taxon>Rhodobacterales</taxon>
        <taxon>Paracoccaceae</taxon>
        <taxon>Pseudoroseicyclus</taxon>
    </lineage>
</organism>
<dbReference type="InterPro" id="IPR023606">
    <property type="entry name" value="CoA-Trfase_III_dom_1_sf"/>
</dbReference>
<name>A0A6B2JQI8_9RHOB</name>
<dbReference type="Pfam" id="PF02515">
    <property type="entry name" value="CoA_transf_3"/>
    <property type="match status" value="1"/>
</dbReference>
<keyword evidence="3" id="KW-1185">Reference proteome</keyword>
<evidence type="ECO:0000313" key="2">
    <source>
        <dbReference type="EMBL" id="NDV00235.1"/>
    </source>
</evidence>
<dbReference type="InterPro" id="IPR050483">
    <property type="entry name" value="CoA-transferase_III_domain"/>
</dbReference>
<dbReference type="AlphaFoldDB" id="A0A6B2JQI8"/>
<evidence type="ECO:0000256" key="1">
    <source>
        <dbReference type="ARBA" id="ARBA00022679"/>
    </source>
</evidence>
<dbReference type="RefSeq" id="WP_163890384.1">
    <property type="nucleotide sequence ID" value="NZ_JAAFYS010000001.1"/>
</dbReference>
<keyword evidence="1 2" id="KW-0808">Transferase</keyword>
<reference evidence="2 3" key="1">
    <citation type="submission" date="2020-02" db="EMBL/GenBank/DDBJ databases">
        <title>Pseudoroseicyclus tamarix, sp. nov., isolated from offshore sediment of a Tamarix chinensis forest.</title>
        <authorList>
            <person name="Gai Y."/>
        </authorList>
    </citation>
    <scope>NUCLEOTIDE SEQUENCE [LARGE SCALE GENOMIC DNA]</scope>
    <source>
        <strain evidence="2 3">CLL3-39</strain>
    </source>
</reference>
<evidence type="ECO:0000313" key="3">
    <source>
        <dbReference type="Proteomes" id="UP000474757"/>
    </source>
</evidence>
<dbReference type="InterPro" id="IPR044855">
    <property type="entry name" value="CoA-Trfase_III_dom3_sf"/>
</dbReference>
<proteinExistence type="predicted"/>
<dbReference type="Gene3D" id="3.30.1540.10">
    <property type="entry name" value="formyl-coa transferase, domain 3"/>
    <property type="match status" value="1"/>
</dbReference>
<sequence length="405" mass="42878">MGPLRGIRILDMTSVLMGPFATTILGDLGADIIKLESLSGDTIRQIGPSRSGAMGGLFLHANRSKRSISVDLKRPEGRQVALDLAAGVDVLFYNIRPASMERLGLSYEAVRERRPDILYVGAFGYGQGGAYEADPAYDDLVQGLAAVPSLIAEASGGVPRYVPVNIADRMVGLYAGNAILAGLLHRGATGEGQRIDVPMFETMASVVLGDHLGGRSYVPPLDNGGYGRLLSTSRAPFATSDGHVCLLLYTERNRRDFAALLDGMGGAEMAEAAATIRSAKPGQGINAAIAGVMPARPTAEWLRLLGETDIPHKPLHTIESLLGDRHLADVGFFSRDTHPSEGEVVTMKVPSGWSATPPEPSRPAPLLGEHSREILREIAMEEGQIEALIAGGVVGEPAAMEKAAE</sequence>
<dbReference type="SUPFAM" id="SSF89796">
    <property type="entry name" value="CoA-transferase family III (CaiB/BaiF)"/>
    <property type="match status" value="1"/>
</dbReference>
<dbReference type="EMBL" id="JAAGAB010000001">
    <property type="protein sequence ID" value="NDV00235.1"/>
    <property type="molecule type" value="Genomic_DNA"/>
</dbReference>